<evidence type="ECO:0000313" key="3">
    <source>
        <dbReference type="Proteomes" id="UP000572051"/>
    </source>
</evidence>
<dbReference type="Proteomes" id="UP000572051">
    <property type="component" value="Unassembled WGS sequence"/>
</dbReference>
<comment type="caution">
    <text evidence="2">The sequence shown here is derived from an EMBL/GenBank/DDBJ whole genome shotgun (WGS) entry which is preliminary data.</text>
</comment>
<feature type="region of interest" description="Disordered" evidence="1">
    <location>
        <begin position="111"/>
        <end position="161"/>
    </location>
</feature>
<sequence length="161" mass="16968">MPVVNLTPHVVTVVDARSRVIQRWPRAPEPARVEAVRVPVRGAAGVPAGVPLVAERRTRANLPEPQEGVWFIVSSVVGSAHPERRDLLVPSDLVRDGKGVVTACRSFVISGTPVRAGPDQARTAPDPGRGSGRDQAQGTAGGHGRAKGGERAGDKKDMVRS</sequence>
<feature type="compositionally biased region" description="Basic and acidic residues" evidence="1">
    <location>
        <begin position="147"/>
        <end position="161"/>
    </location>
</feature>
<evidence type="ECO:0000256" key="1">
    <source>
        <dbReference type="SAM" id="MobiDB-lite"/>
    </source>
</evidence>
<dbReference type="EMBL" id="JACCFS010000001">
    <property type="protein sequence ID" value="NYJ37379.1"/>
    <property type="molecule type" value="Genomic_DNA"/>
</dbReference>
<gene>
    <name evidence="2" type="ORF">HNR10_005260</name>
</gene>
<accession>A0A7Z0ES96</accession>
<keyword evidence="3" id="KW-1185">Reference proteome</keyword>
<reference evidence="2 3" key="1">
    <citation type="submission" date="2020-07" db="EMBL/GenBank/DDBJ databases">
        <title>Sequencing the genomes of 1000 actinobacteria strains.</title>
        <authorList>
            <person name="Klenk H.-P."/>
        </authorList>
    </citation>
    <scope>NUCLEOTIDE SEQUENCE [LARGE SCALE GENOMIC DNA]</scope>
    <source>
        <strain evidence="2 3">DSM 44442</strain>
    </source>
</reference>
<organism evidence="2 3">
    <name type="scientific">Nocardiopsis aegyptia</name>
    <dbReference type="NCBI Taxonomy" id="220378"/>
    <lineage>
        <taxon>Bacteria</taxon>
        <taxon>Bacillati</taxon>
        <taxon>Actinomycetota</taxon>
        <taxon>Actinomycetes</taxon>
        <taxon>Streptosporangiales</taxon>
        <taxon>Nocardiopsidaceae</taxon>
        <taxon>Nocardiopsis</taxon>
    </lineage>
</organism>
<evidence type="ECO:0000313" key="2">
    <source>
        <dbReference type="EMBL" id="NYJ37379.1"/>
    </source>
</evidence>
<proteinExistence type="predicted"/>
<dbReference type="AlphaFoldDB" id="A0A7Z0ES96"/>
<protein>
    <submittedName>
        <fullName evidence="2">Uncharacterized protein</fullName>
    </submittedName>
</protein>
<name>A0A7Z0ES96_9ACTN</name>